<dbReference type="KEGG" id="pmuc:ING2E5A_0356"/>
<dbReference type="GO" id="GO:0000166">
    <property type="term" value="F:nucleotide binding"/>
    <property type="evidence" value="ECO:0007669"/>
    <property type="project" value="InterPro"/>
</dbReference>
<evidence type="ECO:0000313" key="4">
    <source>
        <dbReference type="EMBL" id="SCM55429.1"/>
    </source>
</evidence>
<keyword evidence="4" id="KW-0378">Hydrolase</keyword>
<feature type="domain" description="Gfo/Idh/MocA-like oxidoreductase N-terminal" evidence="3">
    <location>
        <begin position="69"/>
        <end position="187"/>
    </location>
</feature>
<gene>
    <name evidence="4" type="ORF">ING2E5A_0356</name>
</gene>
<dbReference type="Gene3D" id="3.30.360.10">
    <property type="entry name" value="Dihydrodipicolinate Reductase, domain 2"/>
    <property type="match status" value="1"/>
</dbReference>
<reference evidence="4 5" key="1">
    <citation type="submission" date="2016-08" db="EMBL/GenBank/DDBJ databases">
        <authorList>
            <person name="Seilhamer J.J."/>
        </authorList>
    </citation>
    <scope>NUCLEOTIDE SEQUENCE [LARGE SCALE GENOMIC DNA]</scope>
    <source>
        <strain evidence="4">ING2-E5A</strain>
    </source>
</reference>
<dbReference type="RefSeq" id="WP_071135914.1">
    <property type="nucleotide sequence ID" value="NZ_LT608328.1"/>
</dbReference>
<dbReference type="InterPro" id="IPR019546">
    <property type="entry name" value="TAT_signal_bac_arc"/>
</dbReference>
<dbReference type="Gene3D" id="3.40.50.720">
    <property type="entry name" value="NAD(P)-binding Rossmann-like Domain"/>
    <property type="match status" value="1"/>
</dbReference>
<name>A0A1G4G424_9BACT</name>
<dbReference type="STRING" id="1642646.ING2E5A_0356"/>
<dbReference type="EC" id="3.2.1.-" evidence="4"/>
<keyword evidence="5" id="KW-1185">Reference proteome</keyword>
<evidence type="ECO:0000256" key="2">
    <source>
        <dbReference type="SAM" id="MobiDB-lite"/>
    </source>
</evidence>
<dbReference type="PROSITE" id="PS51318">
    <property type="entry name" value="TAT"/>
    <property type="match status" value="1"/>
</dbReference>
<keyword evidence="4" id="KW-0326">Glycosidase</keyword>
<dbReference type="SUPFAM" id="SSF51735">
    <property type="entry name" value="NAD(P)-binding Rossmann-fold domains"/>
    <property type="match status" value="1"/>
</dbReference>
<feature type="region of interest" description="Disordered" evidence="2">
    <location>
        <begin position="299"/>
        <end position="323"/>
    </location>
</feature>
<dbReference type="InterPro" id="IPR006311">
    <property type="entry name" value="TAT_signal"/>
</dbReference>
<dbReference type="PANTHER" id="PTHR43818:SF11">
    <property type="entry name" value="BCDNA.GH03377"/>
    <property type="match status" value="1"/>
</dbReference>
<protein>
    <submittedName>
        <fullName evidence="4">Glycosyl hydrolase family 109 protein</fullName>
        <ecNumber evidence="4">3.2.1.-</ecNumber>
    </submittedName>
</protein>
<dbReference type="Pfam" id="PF01408">
    <property type="entry name" value="GFO_IDH_MocA"/>
    <property type="match status" value="1"/>
</dbReference>
<dbReference type="NCBIfam" id="TIGR01409">
    <property type="entry name" value="TAT_signal_seq"/>
    <property type="match status" value="1"/>
</dbReference>
<evidence type="ECO:0000313" key="5">
    <source>
        <dbReference type="Proteomes" id="UP000178485"/>
    </source>
</evidence>
<proteinExistence type="predicted"/>
<dbReference type="InterPro" id="IPR050463">
    <property type="entry name" value="Gfo/Idh/MocA_oxidrdct_glycsds"/>
</dbReference>
<sequence>MKIQNHHDLGRRDFIKRAGIGVGAGMFSLQRAQGSISILDNPPPIQGFDDHGNGTGTKKEWIPVSDRKIRVGLVGYGVCKFAASFGFQNHPNVEVAAVSDLIPERCSELAKVTGCKKSYPSLEELIKDDTIEAVFVATDAPSHAKHCIDALNHGKHVACAVPAVFGSFEEAERLFETVKRTGLKYMMFETSMFRENLYAMRQIYHSGGFGRIIYTEGEYWHYSEKGIDSFNNWRHGMPPQWYPTHSDAYYVAVTGGSFLEVSCIGIKSTLERYQPGNNIYRNPFATEIAFYRTSEGGTARMGRSSDTIGNGYGSETGRTRGTRGSYYDGYEGEEKNLPDLTRPALPPGMPEGGHGGSHGHLTEEFVRAILEDRKPLIDIAMSLNMTVGGIAAHQSALKDGEWVKIPQFKL</sequence>
<dbReference type="GO" id="GO:0016491">
    <property type="term" value="F:oxidoreductase activity"/>
    <property type="evidence" value="ECO:0007669"/>
    <property type="project" value="UniProtKB-KW"/>
</dbReference>
<evidence type="ECO:0000259" key="3">
    <source>
        <dbReference type="Pfam" id="PF01408"/>
    </source>
</evidence>
<dbReference type="PANTHER" id="PTHR43818">
    <property type="entry name" value="BCDNA.GH03377"/>
    <property type="match status" value="1"/>
</dbReference>
<dbReference type="Proteomes" id="UP000178485">
    <property type="component" value="Chromosome i"/>
</dbReference>
<dbReference type="InterPro" id="IPR036291">
    <property type="entry name" value="NAD(P)-bd_dom_sf"/>
</dbReference>
<evidence type="ECO:0000256" key="1">
    <source>
        <dbReference type="ARBA" id="ARBA00023002"/>
    </source>
</evidence>
<dbReference type="EMBL" id="LT608328">
    <property type="protein sequence ID" value="SCM55429.1"/>
    <property type="molecule type" value="Genomic_DNA"/>
</dbReference>
<dbReference type="GO" id="GO:0016798">
    <property type="term" value="F:hydrolase activity, acting on glycosyl bonds"/>
    <property type="evidence" value="ECO:0007669"/>
    <property type="project" value="UniProtKB-KW"/>
</dbReference>
<keyword evidence="1" id="KW-0560">Oxidoreductase</keyword>
<dbReference type="InterPro" id="IPR000683">
    <property type="entry name" value="Gfo/Idh/MocA-like_OxRdtase_N"/>
</dbReference>
<accession>A0A1G4G424</accession>
<organism evidence="4 5">
    <name type="scientific">Petrimonas mucosa</name>
    <dbReference type="NCBI Taxonomy" id="1642646"/>
    <lineage>
        <taxon>Bacteria</taxon>
        <taxon>Pseudomonadati</taxon>
        <taxon>Bacteroidota</taxon>
        <taxon>Bacteroidia</taxon>
        <taxon>Bacteroidales</taxon>
        <taxon>Dysgonomonadaceae</taxon>
        <taxon>Petrimonas</taxon>
    </lineage>
</organism>
<dbReference type="AlphaFoldDB" id="A0A1G4G424"/>